<dbReference type="PATRIC" id="fig|1264554.4.peg.68"/>
<dbReference type="NCBIfam" id="NF003296">
    <property type="entry name" value="PRK04296.1-1"/>
    <property type="match status" value="1"/>
</dbReference>
<evidence type="ECO:0000256" key="5">
    <source>
        <dbReference type="ARBA" id="ARBA00022741"/>
    </source>
</evidence>
<evidence type="ECO:0000256" key="3">
    <source>
        <dbReference type="ARBA" id="ARBA00022634"/>
    </source>
</evidence>
<dbReference type="GO" id="GO:0005829">
    <property type="term" value="C:cytosol"/>
    <property type="evidence" value="ECO:0007669"/>
    <property type="project" value="TreeGrafter"/>
</dbReference>
<dbReference type="InterPro" id="IPR027417">
    <property type="entry name" value="P-loop_NTPase"/>
</dbReference>
<comment type="caution">
    <text evidence="13">The sequence shown here is derived from an EMBL/GenBank/DDBJ whole genome shotgun (WGS) entry which is preliminary data.</text>
</comment>
<dbReference type="AlphaFoldDB" id="A0A0F5H014"/>
<feature type="binding site" evidence="8">
    <location>
        <position position="177"/>
    </location>
    <ligand>
        <name>Zn(2+)</name>
        <dbReference type="ChEBI" id="CHEBI:29105"/>
    </ligand>
</feature>
<evidence type="ECO:0000256" key="7">
    <source>
        <dbReference type="ARBA" id="ARBA00022840"/>
    </source>
</evidence>
<dbReference type="PANTHER" id="PTHR11441">
    <property type="entry name" value="THYMIDINE KINASE"/>
    <property type="match status" value="1"/>
</dbReference>
<dbReference type="GO" id="GO:0008270">
    <property type="term" value="F:zinc ion binding"/>
    <property type="evidence" value="ECO:0007669"/>
    <property type="project" value="UniProtKB-UniRule"/>
</dbReference>
<keyword evidence="8" id="KW-0479">Metal-binding</keyword>
<dbReference type="EMBL" id="JZXN01000017">
    <property type="protein sequence ID" value="KKB26656.1"/>
    <property type="molecule type" value="Genomic_DNA"/>
</dbReference>
<evidence type="ECO:0000256" key="11">
    <source>
        <dbReference type="RuleBase" id="RU000544"/>
    </source>
</evidence>
<feature type="binding site" evidence="8">
    <location>
        <position position="149"/>
    </location>
    <ligand>
        <name>Zn(2+)</name>
        <dbReference type="ChEBI" id="CHEBI:29105"/>
    </ligand>
</feature>
<dbReference type="HAMAP" id="MF_00124">
    <property type="entry name" value="Thymidine_kinase"/>
    <property type="match status" value="1"/>
</dbReference>
<feature type="active site" description="Proton acceptor" evidence="8 9">
    <location>
        <position position="90"/>
    </location>
</feature>
<keyword evidence="3 8" id="KW-0237">DNA synthesis</keyword>
<organism evidence="13 14">
    <name type="scientific">Mycoplasmopsis meleagridis ATCC 25294</name>
    <dbReference type="NCBI Taxonomy" id="1264554"/>
    <lineage>
        <taxon>Bacteria</taxon>
        <taxon>Bacillati</taxon>
        <taxon>Mycoplasmatota</taxon>
        <taxon>Mycoplasmoidales</taxon>
        <taxon>Metamycoplasmataceae</taxon>
        <taxon>Mycoplasmopsis</taxon>
    </lineage>
</organism>
<sequence length="194" mass="22051">MYLNFKNTGLLEVITGPMFSGKTEELIKRIKILEIAGIKTLVIKPKFDTRFSKSKIVSRTGSSIEAINIDKSKDILKFWNPSFQAVAIDETNFFDKGLLKVIDKLILQNIRVICSGLDMDFLRRPFGIMPQILSIADKIDKLKAVCVICKNSAGFSFRKIVSNEINLLGNNEYEARCRICHIKGEFEKRNNNSQ</sequence>
<dbReference type="EC" id="2.7.1.21" evidence="2 8"/>
<keyword evidence="7 8" id="KW-0067">ATP-binding</keyword>
<evidence type="ECO:0000256" key="1">
    <source>
        <dbReference type="ARBA" id="ARBA00007587"/>
    </source>
</evidence>
<feature type="binding site" evidence="8">
    <location>
        <position position="180"/>
    </location>
    <ligand>
        <name>Zn(2+)</name>
        <dbReference type="ChEBI" id="CHEBI:29105"/>
    </ligand>
</feature>
<keyword evidence="5 8" id="KW-0547">Nucleotide-binding</keyword>
<feature type="binding site" evidence="10">
    <location>
        <position position="173"/>
    </location>
    <ligand>
        <name>substrate</name>
    </ligand>
</feature>
<dbReference type="GO" id="GO:0004797">
    <property type="term" value="F:thymidine kinase activity"/>
    <property type="evidence" value="ECO:0007669"/>
    <property type="project" value="UniProtKB-UniRule"/>
</dbReference>
<feature type="binding site" evidence="8">
    <location>
        <position position="146"/>
    </location>
    <ligand>
        <name>Zn(2+)</name>
        <dbReference type="ChEBI" id="CHEBI:29105"/>
    </ligand>
</feature>
<dbReference type="PIRSF" id="PIRSF035805">
    <property type="entry name" value="TK_cell"/>
    <property type="match status" value="1"/>
</dbReference>
<comment type="similarity">
    <text evidence="1 8 12">Belongs to the thymidine kinase family.</text>
</comment>
<dbReference type="SUPFAM" id="SSF57716">
    <property type="entry name" value="Glucocorticoid receptor-like (DNA-binding domain)"/>
    <property type="match status" value="1"/>
</dbReference>
<evidence type="ECO:0000256" key="2">
    <source>
        <dbReference type="ARBA" id="ARBA00012118"/>
    </source>
</evidence>
<keyword evidence="8" id="KW-0963">Cytoplasm</keyword>
<dbReference type="GO" id="GO:0071897">
    <property type="term" value="P:DNA biosynthetic process"/>
    <property type="evidence" value="ECO:0007669"/>
    <property type="project" value="UniProtKB-KW"/>
</dbReference>
<evidence type="ECO:0000313" key="14">
    <source>
        <dbReference type="Proteomes" id="UP000033750"/>
    </source>
</evidence>
<dbReference type="SUPFAM" id="SSF52540">
    <property type="entry name" value="P-loop containing nucleoside triphosphate hydrolases"/>
    <property type="match status" value="1"/>
</dbReference>
<dbReference type="GO" id="GO:0005524">
    <property type="term" value="F:ATP binding"/>
    <property type="evidence" value="ECO:0007669"/>
    <property type="project" value="UniProtKB-UniRule"/>
</dbReference>
<dbReference type="Gene3D" id="3.40.50.300">
    <property type="entry name" value="P-loop containing nucleotide triphosphate hydrolases"/>
    <property type="match status" value="1"/>
</dbReference>
<dbReference type="InterPro" id="IPR001267">
    <property type="entry name" value="Thymidine_kinase"/>
</dbReference>
<accession>A0A0F5H014</accession>
<dbReference type="STRING" id="29561.MM26B8_05370"/>
<dbReference type="RefSeq" id="WP_046097002.1">
    <property type="nucleotide sequence ID" value="NZ_JZXN01000017.1"/>
</dbReference>
<evidence type="ECO:0000256" key="9">
    <source>
        <dbReference type="PIRSR" id="PIRSR035805-1"/>
    </source>
</evidence>
<proteinExistence type="inferred from homology"/>
<dbReference type="Proteomes" id="UP000033750">
    <property type="component" value="Unassembled WGS sequence"/>
</dbReference>
<keyword evidence="8" id="KW-0862">Zinc</keyword>
<name>A0A0F5H014_9BACT</name>
<dbReference type="Gene3D" id="3.30.60.20">
    <property type="match status" value="1"/>
</dbReference>
<dbReference type="GO" id="GO:0046104">
    <property type="term" value="P:thymidine metabolic process"/>
    <property type="evidence" value="ECO:0007669"/>
    <property type="project" value="TreeGrafter"/>
</dbReference>
<protein>
    <recommendedName>
        <fullName evidence="2 8">Thymidine kinase</fullName>
        <ecNumber evidence="2 8">2.7.1.21</ecNumber>
    </recommendedName>
</protein>
<gene>
    <name evidence="8 13" type="primary">tdk</name>
    <name evidence="13" type="ORF">MMELEA_00380</name>
</gene>
<evidence type="ECO:0000256" key="8">
    <source>
        <dbReference type="HAMAP-Rule" id="MF_00124"/>
    </source>
</evidence>
<keyword evidence="4 8" id="KW-0808">Transferase</keyword>
<evidence type="ECO:0000256" key="4">
    <source>
        <dbReference type="ARBA" id="ARBA00022679"/>
    </source>
</evidence>
<dbReference type="PANTHER" id="PTHR11441:SF0">
    <property type="entry name" value="THYMIDINE KINASE, CYTOSOLIC"/>
    <property type="match status" value="1"/>
</dbReference>
<feature type="binding site" evidence="8">
    <location>
        <begin position="89"/>
        <end position="92"/>
    </location>
    <ligand>
        <name>ATP</name>
        <dbReference type="ChEBI" id="CHEBI:30616"/>
    </ligand>
</feature>
<feature type="binding site" evidence="8">
    <location>
        <begin position="16"/>
        <end position="23"/>
    </location>
    <ligand>
        <name>ATP</name>
        <dbReference type="ChEBI" id="CHEBI:30616"/>
    </ligand>
</feature>
<evidence type="ECO:0000313" key="13">
    <source>
        <dbReference type="EMBL" id="KKB26656.1"/>
    </source>
</evidence>
<comment type="catalytic activity">
    <reaction evidence="8 11">
        <text>thymidine + ATP = dTMP + ADP + H(+)</text>
        <dbReference type="Rhea" id="RHEA:19129"/>
        <dbReference type="ChEBI" id="CHEBI:15378"/>
        <dbReference type="ChEBI" id="CHEBI:17748"/>
        <dbReference type="ChEBI" id="CHEBI:30616"/>
        <dbReference type="ChEBI" id="CHEBI:63528"/>
        <dbReference type="ChEBI" id="CHEBI:456216"/>
        <dbReference type="EC" id="2.7.1.21"/>
    </reaction>
</comment>
<evidence type="ECO:0000256" key="10">
    <source>
        <dbReference type="PIRSR" id="PIRSR035805-2"/>
    </source>
</evidence>
<comment type="subunit">
    <text evidence="8">Homotetramer.</text>
</comment>
<keyword evidence="14" id="KW-1185">Reference proteome</keyword>
<evidence type="ECO:0000256" key="12">
    <source>
        <dbReference type="RuleBase" id="RU004165"/>
    </source>
</evidence>
<dbReference type="OrthoDB" id="9781579at2"/>
<comment type="subcellular location">
    <subcellularLocation>
        <location evidence="8">Cytoplasm</location>
    </subcellularLocation>
</comment>
<keyword evidence="6 8" id="KW-0418">Kinase</keyword>
<dbReference type="Pfam" id="PF00265">
    <property type="entry name" value="TK"/>
    <property type="match status" value="1"/>
</dbReference>
<reference evidence="13 14" key="1">
    <citation type="submission" date="2015-03" db="EMBL/GenBank/DDBJ databases">
        <title>Genome sequence of Mycoplasma meleagridis strain ATCC 25294.</title>
        <authorList>
            <person name="Yacoub E."/>
            <person name="Blanchard A."/>
            <person name="Sirand-Pugnet P."/>
            <person name="Mardassi B.B.A."/>
        </authorList>
    </citation>
    <scope>NUCLEOTIDE SEQUENCE [LARGE SCALE GENOMIC DNA]</scope>
    <source>
        <strain evidence="13 14">ATCC 25294</strain>
    </source>
</reference>
<evidence type="ECO:0000256" key="6">
    <source>
        <dbReference type="ARBA" id="ARBA00022777"/>
    </source>
</evidence>